<protein>
    <submittedName>
        <fullName evidence="2">Alcohol dehydrogenase</fullName>
    </submittedName>
</protein>
<evidence type="ECO:0000313" key="2">
    <source>
        <dbReference type="EMBL" id="NHO53241.1"/>
    </source>
</evidence>
<keyword evidence="1" id="KW-0732">Signal</keyword>
<dbReference type="RefSeq" id="WP_166313385.1">
    <property type="nucleotide sequence ID" value="NZ_WOTH01000006.1"/>
</dbReference>
<reference evidence="2" key="1">
    <citation type="submission" date="2019-11" db="EMBL/GenBank/DDBJ databases">
        <title>Description of new Acetobacter species.</title>
        <authorList>
            <person name="Cleenwerck I."/>
            <person name="Sombolestani A.S."/>
        </authorList>
    </citation>
    <scope>NUCLEOTIDE SEQUENCE</scope>
    <source>
        <strain evidence="2">LMG 1626</strain>
    </source>
</reference>
<sequence>MIRFSLRALAVATAIAGASSFSFTAANAAEPPAPTAGNPPSAVASASDVAAVSPANLAGLLNYCIMTDHISHEDGDALQTAVNEKTNAVPTDQRGNMDYAVGSTGQFEINGQRSTITSLESDAQGRVCGAVLTRAKTIQ</sequence>
<dbReference type="Proteomes" id="UP000597459">
    <property type="component" value="Unassembled WGS sequence"/>
</dbReference>
<dbReference type="EMBL" id="WOTH01000006">
    <property type="protein sequence ID" value="NHO53241.1"/>
    <property type="molecule type" value="Genomic_DNA"/>
</dbReference>
<feature type="signal peptide" evidence="1">
    <location>
        <begin position="1"/>
        <end position="28"/>
    </location>
</feature>
<evidence type="ECO:0000256" key="1">
    <source>
        <dbReference type="SAM" id="SignalP"/>
    </source>
</evidence>
<comment type="caution">
    <text evidence="2">The sequence shown here is derived from an EMBL/GenBank/DDBJ whole genome shotgun (WGS) entry which is preliminary data.</text>
</comment>
<proteinExistence type="predicted"/>
<organism evidence="2 3">
    <name type="scientific">Acetobacter estunensis</name>
    <dbReference type="NCBI Taxonomy" id="104097"/>
    <lineage>
        <taxon>Bacteria</taxon>
        <taxon>Pseudomonadati</taxon>
        <taxon>Pseudomonadota</taxon>
        <taxon>Alphaproteobacteria</taxon>
        <taxon>Acetobacterales</taxon>
        <taxon>Acetobacteraceae</taxon>
        <taxon>Acetobacter</taxon>
    </lineage>
</organism>
<name>A0A967ECG3_9PROT</name>
<accession>A0A967ECG3</accession>
<keyword evidence="3" id="KW-1185">Reference proteome</keyword>
<feature type="chain" id="PRO_5037239214" evidence="1">
    <location>
        <begin position="29"/>
        <end position="139"/>
    </location>
</feature>
<dbReference type="AlphaFoldDB" id="A0A967ECG3"/>
<gene>
    <name evidence="2" type="ORF">GOB87_04605</name>
</gene>
<evidence type="ECO:0000313" key="3">
    <source>
        <dbReference type="Proteomes" id="UP000597459"/>
    </source>
</evidence>